<keyword evidence="8" id="KW-1185">Reference proteome</keyword>
<dbReference type="InterPro" id="IPR001610">
    <property type="entry name" value="PAC"/>
</dbReference>
<dbReference type="Gene3D" id="1.10.287.130">
    <property type="match status" value="1"/>
</dbReference>
<gene>
    <name evidence="7" type="ORF">ATI61_117144</name>
</gene>
<dbReference type="InterPro" id="IPR036097">
    <property type="entry name" value="HisK_dim/P_sf"/>
</dbReference>
<evidence type="ECO:0000256" key="3">
    <source>
        <dbReference type="ARBA" id="ARBA00022553"/>
    </source>
</evidence>
<feature type="domain" description="PAS" evidence="5">
    <location>
        <begin position="335"/>
        <end position="406"/>
    </location>
</feature>
<dbReference type="EC" id="2.7.13.3" evidence="2"/>
<dbReference type="EMBL" id="QUMU01000017">
    <property type="protein sequence ID" value="REG23299.1"/>
    <property type="molecule type" value="Genomic_DNA"/>
</dbReference>
<dbReference type="InterPro" id="IPR036890">
    <property type="entry name" value="HATPase_C_sf"/>
</dbReference>
<dbReference type="Gene3D" id="2.10.70.100">
    <property type="match status" value="1"/>
</dbReference>
<feature type="domain" description="Histidine kinase" evidence="4">
    <location>
        <begin position="475"/>
        <end position="690"/>
    </location>
</feature>
<dbReference type="SMART" id="SM00091">
    <property type="entry name" value="PAS"/>
    <property type="match status" value="3"/>
</dbReference>
<dbReference type="InterPro" id="IPR005467">
    <property type="entry name" value="His_kinase_dom"/>
</dbReference>
<dbReference type="CDD" id="cd00082">
    <property type="entry name" value="HisKA"/>
    <property type="match status" value="1"/>
</dbReference>
<dbReference type="SMART" id="SM00086">
    <property type="entry name" value="PAC"/>
    <property type="match status" value="2"/>
</dbReference>
<dbReference type="Gene3D" id="3.30.565.10">
    <property type="entry name" value="Histidine kinase-like ATPase, C-terminal domain"/>
    <property type="match status" value="1"/>
</dbReference>
<comment type="catalytic activity">
    <reaction evidence="1">
        <text>ATP + protein L-histidine = ADP + protein N-phospho-L-histidine.</text>
        <dbReference type="EC" id="2.7.13.3"/>
    </reaction>
</comment>
<feature type="domain" description="PAC" evidence="6">
    <location>
        <begin position="411"/>
        <end position="464"/>
    </location>
</feature>
<dbReference type="InterPro" id="IPR035965">
    <property type="entry name" value="PAS-like_dom_sf"/>
</dbReference>
<dbReference type="SUPFAM" id="SSF47384">
    <property type="entry name" value="Homodimeric domain of signal transducing histidine kinase"/>
    <property type="match status" value="1"/>
</dbReference>
<evidence type="ECO:0000259" key="4">
    <source>
        <dbReference type="PROSITE" id="PS50109"/>
    </source>
</evidence>
<keyword evidence="3" id="KW-0597">Phosphoprotein</keyword>
<evidence type="ECO:0000256" key="1">
    <source>
        <dbReference type="ARBA" id="ARBA00000085"/>
    </source>
</evidence>
<dbReference type="CDD" id="cd00075">
    <property type="entry name" value="HATPase"/>
    <property type="match status" value="1"/>
</dbReference>
<dbReference type="CDD" id="cd00130">
    <property type="entry name" value="PAS"/>
    <property type="match status" value="2"/>
</dbReference>
<dbReference type="PANTHER" id="PTHR43547:SF2">
    <property type="entry name" value="HYBRID SIGNAL TRANSDUCTION HISTIDINE KINASE C"/>
    <property type="match status" value="1"/>
</dbReference>
<dbReference type="SUPFAM" id="SSF55874">
    <property type="entry name" value="ATPase domain of HSP90 chaperone/DNA topoisomerase II/histidine kinase"/>
    <property type="match status" value="1"/>
</dbReference>
<dbReference type="InterPro" id="IPR013656">
    <property type="entry name" value="PAS_4"/>
</dbReference>
<evidence type="ECO:0000259" key="5">
    <source>
        <dbReference type="PROSITE" id="PS50112"/>
    </source>
</evidence>
<dbReference type="Pfam" id="PF00512">
    <property type="entry name" value="HisKA"/>
    <property type="match status" value="1"/>
</dbReference>
<organism evidence="7 8">
    <name type="scientific">Archangium gephyra</name>
    <dbReference type="NCBI Taxonomy" id="48"/>
    <lineage>
        <taxon>Bacteria</taxon>
        <taxon>Pseudomonadati</taxon>
        <taxon>Myxococcota</taxon>
        <taxon>Myxococcia</taxon>
        <taxon>Myxococcales</taxon>
        <taxon>Cystobacterineae</taxon>
        <taxon>Archangiaceae</taxon>
        <taxon>Archangium</taxon>
    </lineage>
</organism>
<dbReference type="Gene3D" id="3.30.450.20">
    <property type="entry name" value="PAS domain"/>
    <property type="match status" value="3"/>
</dbReference>
<feature type="domain" description="PAC" evidence="6">
    <location>
        <begin position="271"/>
        <end position="326"/>
    </location>
</feature>
<sequence length="697" mass="76861">MPSPSAPDFQLLFEKSPVSFLVLAPDPDFTIVAVSDAYLRATMTTRERLLGRPLFAVFPSNPADPNTTSLDTVRASLERAMATRAPDSMPVLKYDIPRPESEGGGFDERYWITLNTPVLSPEGELRYLIHRTEDVTDFVRLSLRGEQGPNVEQEALRQGQAFLRTTNAELREAVRLRDESLALAARSQAEVERQRASLHAVFMQAPTAITILRGPHSVIELANPLVCRIWGRRPEQVLGKPLFEALPEIVNQGLEELLSQVLTTGVPYVGKELPVRVARLEGGAIEDVYFNFVYEPMRDSLGHVEGIIVVASDVTDLVRARQRTEALAAEEVRAAEERLRLAMAAMEMGTWDMNLINGSLVWDERMRALFGLPADIPLDYATLLACVHPEDREYVDQLARQAMAPGGSGVLAVEYRIACPEGTPPRWLSSQGQVHFDGSGRPTRFLGTGMDITARKRMEAEAKARADFEQQLIGIVSHDLRNPLSAILLGTHALLGQEGLGERQMKSVVRIQASAQRAVRLVKDLLDFTQARLGGGLRVEPRPLELAPLIMQMVLEVEAAHPERTIEVHREGDTRGEWDGDRIAQVVTNLVTNALKYSPADSRVRVEARGVDGWVFLAVHNTGTPIPADKMPLLFQPMRRATNDVDKAGRSVGLGLYIVEHIARAHGGTVEVSSTETAGTTFTVRLPRSLPPSGRPS</sequence>
<dbReference type="SMART" id="SM00387">
    <property type="entry name" value="HATPase_c"/>
    <property type="match status" value="1"/>
</dbReference>
<dbReference type="SUPFAM" id="SSF55785">
    <property type="entry name" value="PYP-like sensor domain (PAS domain)"/>
    <property type="match status" value="3"/>
</dbReference>
<dbReference type="Pfam" id="PF08447">
    <property type="entry name" value="PAS_3"/>
    <property type="match status" value="1"/>
</dbReference>
<accession>A0ABX9JNY0</accession>
<dbReference type="InterPro" id="IPR013655">
    <property type="entry name" value="PAS_fold_3"/>
</dbReference>
<dbReference type="InterPro" id="IPR000014">
    <property type="entry name" value="PAS"/>
</dbReference>
<comment type="caution">
    <text evidence="7">The sequence shown here is derived from an EMBL/GenBank/DDBJ whole genome shotgun (WGS) entry which is preliminary data.</text>
</comment>
<evidence type="ECO:0000313" key="8">
    <source>
        <dbReference type="Proteomes" id="UP000256345"/>
    </source>
</evidence>
<dbReference type="InterPro" id="IPR003661">
    <property type="entry name" value="HisK_dim/P_dom"/>
</dbReference>
<name>A0ABX9JNY0_9BACT</name>
<dbReference type="NCBIfam" id="TIGR00229">
    <property type="entry name" value="sensory_box"/>
    <property type="match status" value="1"/>
</dbReference>
<dbReference type="Proteomes" id="UP000256345">
    <property type="component" value="Unassembled WGS sequence"/>
</dbReference>
<dbReference type="PANTHER" id="PTHR43547">
    <property type="entry name" value="TWO-COMPONENT HISTIDINE KINASE"/>
    <property type="match status" value="1"/>
</dbReference>
<evidence type="ECO:0000259" key="6">
    <source>
        <dbReference type="PROSITE" id="PS50113"/>
    </source>
</evidence>
<dbReference type="InterPro" id="IPR000700">
    <property type="entry name" value="PAS-assoc_C"/>
</dbReference>
<evidence type="ECO:0000256" key="2">
    <source>
        <dbReference type="ARBA" id="ARBA00012438"/>
    </source>
</evidence>
<dbReference type="PROSITE" id="PS50109">
    <property type="entry name" value="HIS_KIN"/>
    <property type="match status" value="1"/>
</dbReference>
<dbReference type="PROSITE" id="PS50112">
    <property type="entry name" value="PAS"/>
    <property type="match status" value="1"/>
</dbReference>
<dbReference type="SMART" id="SM00388">
    <property type="entry name" value="HisKA"/>
    <property type="match status" value="1"/>
</dbReference>
<dbReference type="InterPro" id="IPR004358">
    <property type="entry name" value="Sig_transdc_His_kin-like_C"/>
</dbReference>
<reference evidence="7 8" key="1">
    <citation type="submission" date="2018-08" db="EMBL/GenBank/DDBJ databases">
        <title>Genomic Encyclopedia of Archaeal and Bacterial Type Strains, Phase II (KMG-II): from individual species to whole genera.</title>
        <authorList>
            <person name="Goeker M."/>
        </authorList>
    </citation>
    <scope>NUCLEOTIDE SEQUENCE [LARGE SCALE GENOMIC DNA]</scope>
    <source>
        <strain evidence="7 8">DSM 2261</strain>
    </source>
</reference>
<dbReference type="Pfam" id="PF02518">
    <property type="entry name" value="HATPase_c"/>
    <property type="match status" value="1"/>
</dbReference>
<dbReference type="InterPro" id="IPR003594">
    <property type="entry name" value="HATPase_dom"/>
</dbReference>
<dbReference type="Pfam" id="PF08448">
    <property type="entry name" value="PAS_4"/>
    <property type="match status" value="2"/>
</dbReference>
<proteinExistence type="predicted"/>
<dbReference type="PRINTS" id="PR00344">
    <property type="entry name" value="BCTRLSENSOR"/>
</dbReference>
<evidence type="ECO:0000313" key="7">
    <source>
        <dbReference type="EMBL" id="REG23299.1"/>
    </source>
</evidence>
<dbReference type="RefSeq" id="WP_053066584.1">
    <property type="nucleotide sequence ID" value="NZ_CP011509.1"/>
</dbReference>
<protein>
    <recommendedName>
        <fullName evidence="2">histidine kinase</fullName>
        <ecNumber evidence="2">2.7.13.3</ecNumber>
    </recommendedName>
</protein>
<dbReference type="PROSITE" id="PS50113">
    <property type="entry name" value="PAC"/>
    <property type="match status" value="2"/>
</dbReference>